<gene>
    <name evidence="5" type="ORF">DFW101_1686</name>
</gene>
<dbReference type="EMBL" id="CM001368">
    <property type="protein sequence ID" value="EHJ47694.1"/>
    <property type="molecule type" value="Genomic_DNA"/>
</dbReference>
<evidence type="ECO:0000259" key="4">
    <source>
        <dbReference type="Pfam" id="PF00881"/>
    </source>
</evidence>
<dbReference type="CDD" id="cd02150">
    <property type="entry name" value="nitroreductase"/>
    <property type="match status" value="1"/>
</dbReference>
<dbReference type="Gene3D" id="3.40.109.10">
    <property type="entry name" value="NADH Oxidase"/>
    <property type="match status" value="1"/>
</dbReference>
<evidence type="ECO:0000256" key="1">
    <source>
        <dbReference type="ARBA" id="ARBA00022630"/>
    </source>
</evidence>
<feature type="domain" description="Nitroreductase" evidence="4">
    <location>
        <begin position="9"/>
        <end position="59"/>
    </location>
</feature>
<dbReference type="Pfam" id="PF00881">
    <property type="entry name" value="Nitroreductase"/>
    <property type="match status" value="2"/>
</dbReference>
<evidence type="ECO:0000256" key="3">
    <source>
        <dbReference type="ARBA" id="ARBA00023002"/>
    </source>
</evidence>
<keyword evidence="3" id="KW-0560">Oxidoreductase</keyword>
<dbReference type="OrthoDB" id="9798230at2"/>
<organism evidence="5 6">
    <name type="scientific">Solidesulfovibrio carbinoliphilus subsp. oakridgensis</name>
    <dbReference type="NCBI Taxonomy" id="694327"/>
    <lineage>
        <taxon>Bacteria</taxon>
        <taxon>Pseudomonadati</taxon>
        <taxon>Thermodesulfobacteriota</taxon>
        <taxon>Desulfovibrionia</taxon>
        <taxon>Desulfovibrionales</taxon>
        <taxon>Desulfovibrionaceae</taxon>
        <taxon>Solidesulfovibrio</taxon>
    </lineage>
</organism>
<evidence type="ECO:0000313" key="6">
    <source>
        <dbReference type="Proteomes" id="UP000004662"/>
    </source>
</evidence>
<dbReference type="InterPro" id="IPR000415">
    <property type="entry name" value="Nitroreductase-like"/>
</dbReference>
<dbReference type="AlphaFoldDB" id="G7Q800"/>
<dbReference type="PANTHER" id="PTHR23026:SF90">
    <property type="entry name" value="IODOTYROSINE DEIODINASE 1"/>
    <property type="match status" value="1"/>
</dbReference>
<keyword evidence="6" id="KW-1185">Reference proteome</keyword>
<dbReference type="RefSeq" id="WP_009181088.1">
    <property type="nucleotide sequence ID" value="NZ_CM001368.1"/>
</dbReference>
<protein>
    <submittedName>
        <fullName evidence="5">Nitroreductase</fullName>
    </submittedName>
</protein>
<sequence length="171" mass="18725">MDLFEALHTRRSIRAFTPEPVSEADCETVLRAAMAAPSAGNAQPWHFVVITDRAVLDAIPAIHAHAAMVTGAPMAIAVAAELSLEKYPGFGYWTLDCSAAVENLMLAARGLGLGTVWCGIYPRPERMEGLGKLLQFPEGVTAHALVVIGHPAQEFRRVDRFKPERIHRNVW</sequence>
<dbReference type="InterPro" id="IPR050627">
    <property type="entry name" value="Nitroreductase/BluB"/>
</dbReference>
<keyword evidence="1" id="KW-0285">Flavoprotein</keyword>
<evidence type="ECO:0000313" key="5">
    <source>
        <dbReference type="EMBL" id="EHJ47694.1"/>
    </source>
</evidence>
<dbReference type="eggNOG" id="COG0778">
    <property type="taxonomic scope" value="Bacteria"/>
</dbReference>
<name>G7Q800_9BACT</name>
<dbReference type="GO" id="GO:0016491">
    <property type="term" value="F:oxidoreductase activity"/>
    <property type="evidence" value="ECO:0007669"/>
    <property type="project" value="UniProtKB-KW"/>
</dbReference>
<keyword evidence="2" id="KW-0288">FMN</keyword>
<dbReference type="HOGENOM" id="CLU_070764_7_3_7"/>
<dbReference type="SUPFAM" id="SSF55469">
    <property type="entry name" value="FMN-dependent nitroreductase-like"/>
    <property type="match status" value="1"/>
</dbReference>
<evidence type="ECO:0000256" key="2">
    <source>
        <dbReference type="ARBA" id="ARBA00022643"/>
    </source>
</evidence>
<dbReference type="Proteomes" id="UP000004662">
    <property type="component" value="Chromosome"/>
</dbReference>
<dbReference type="PANTHER" id="PTHR23026">
    <property type="entry name" value="NADPH NITROREDUCTASE"/>
    <property type="match status" value="1"/>
</dbReference>
<accession>G7Q800</accession>
<dbReference type="STRING" id="694327.DFW101_1686"/>
<feature type="domain" description="Nitroreductase" evidence="4">
    <location>
        <begin position="66"/>
        <end position="149"/>
    </location>
</feature>
<reference evidence="6" key="1">
    <citation type="journal article" date="2015" name="Genome Announc.">
        <title>High-Quality Draft Genome Sequence of Desulfovibrio carbinoliphilus FW-101-2B, an Organic Acid-Oxidizing Sulfate-Reducing Bacterium Isolated from Uranium(VI)-Contaminated Groundwater.</title>
        <authorList>
            <person name="Ramsay B.D."/>
            <person name="Hwang C."/>
            <person name="Woo H.L."/>
            <person name="Carroll S.L."/>
            <person name="Lucas S."/>
            <person name="Han J."/>
            <person name="Lapidus A.L."/>
            <person name="Cheng J.F."/>
            <person name="Goodwin L.A."/>
            <person name="Pitluck S."/>
            <person name="Peters L."/>
            <person name="Chertkov O."/>
            <person name="Held B."/>
            <person name="Detter J.C."/>
            <person name="Han C.S."/>
            <person name="Tapia R."/>
            <person name="Land M.L."/>
            <person name="Hauser L.J."/>
            <person name="Kyrpides N.C."/>
            <person name="Ivanova N.N."/>
            <person name="Mikhailova N."/>
            <person name="Pagani I."/>
            <person name="Woyke T."/>
            <person name="Arkin A.P."/>
            <person name="Dehal P."/>
            <person name="Chivian D."/>
            <person name="Criddle C.S."/>
            <person name="Wu W."/>
            <person name="Chakraborty R."/>
            <person name="Hazen T.C."/>
            <person name="Fields M.W."/>
        </authorList>
    </citation>
    <scope>NUCLEOTIDE SEQUENCE [LARGE SCALE GENOMIC DNA]</scope>
    <source>
        <strain evidence="6">FW-101-2B</strain>
    </source>
</reference>
<dbReference type="InterPro" id="IPR029479">
    <property type="entry name" value="Nitroreductase"/>
</dbReference>
<proteinExistence type="predicted"/>